<feature type="transmembrane region" description="Helical" evidence="6">
    <location>
        <begin position="398"/>
        <end position="418"/>
    </location>
</feature>
<feature type="transmembrane region" description="Helical" evidence="6">
    <location>
        <begin position="145"/>
        <end position="163"/>
    </location>
</feature>
<feature type="transmembrane region" description="Helical" evidence="6">
    <location>
        <begin position="55"/>
        <end position="83"/>
    </location>
</feature>
<evidence type="ECO:0000313" key="7">
    <source>
        <dbReference type="EMBL" id="EDP18569.1"/>
    </source>
</evidence>
<feature type="transmembrane region" description="Helical" evidence="6">
    <location>
        <begin position="175"/>
        <end position="199"/>
    </location>
</feature>
<dbReference type="InterPro" id="IPR050222">
    <property type="entry name" value="MATE_MdtK"/>
</dbReference>
<keyword evidence="6" id="KW-0812">Transmembrane</keyword>
<dbReference type="EMBL" id="ABCC02000011">
    <property type="protein sequence ID" value="EDP18569.1"/>
    <property type="molecule type" value="Genomic_DNA"/>
</dbReference>
<comment type="function">
    <text evidence="1">Multidrug efflux pump.</text>
</comment>
<dbReference type="Pfam" id="PF01554">
    <property type="entry name" value="MatE"/>
    <property type="match status" value="2"/>
</dbReference>
<reference evidence="7 8" key="1">
    <citation type="submission" date="2007-08" db="EMBL/GenBank/DDBJ databases">
        <authorList>
            <person name="Fulton L."/>
            <person name="Clifton S."/>
            <person name="Fulton B."/>
            <person name="Xu J."/>
            <person name="Minx P."/>
            <person name="Pepin K.H."/>
            <person name="Johnson M."/>
            <person name="Thiruvilangam P."/>
            <person name="Bhonagiri V."/>
            <person name="Nash W.E."/>
            <person name="Mardis E.R."/>
            <person name="Wilson R.K."/>
        </authorList>
    </citation>
    <scope>NUCLEOTIDE SEQUENCE [LARGE SCALE GENOMIC DNA]</scope>
    <source>
        <strain evidence="8">ATCC BAA-613 / DSM 15670 / CCUG 46953 / JCM 12243 / WAL 16351</strain>
    </source>
</reference>
<dbReference type="GO" id="GO:0015297">
    <property type="term" value="F:antiporter activity"/>
    <property type="evidence" value="ECO:0007669"/>
    <property type="project" value="InterPro"/>
</dbReference>
<keyword evidence="6" id="KW-0472">Membrane</keyword>
<dbReference type="PaxDb" id="411902-CLOBOL_00931"/>
<feature type="transmembrane region" description="Helical" evidence="6">
    <location>
        <begin position="330"/>
        <end position="355"/>
    </location>
</feature>
<dbReference type="PANTHER" id="PTHR43298">
    <property type="entry name" value="MULTIDRUG RESISTANCE PROTEIN NORM-RELATED"/>
    <property type="match status" value="1"/>
</dbReference>
<comment type="caution">
    <text evidence="7">The sequence shown here is derived from an EMBL/GenBank/DDBJ whole genome shotgun (WGS) entry which is preliminary data.</text>
</comment>
<organism evidence="7 8">
    <name type="scientific">Enterocloster bolteae (strain ATCC BAA-613 / DSM 15670 / CCUG 46953 / JCM 12243 / WAL 16351)</name>
    <name type="common">Clostridium bolteae</name>
    <dbReference type="NCBI Taxonomy" id="411902"/>
    <lineage>
        <taxon>Bacteria</taxon>
        <taxon>Bacillati</taxon>
        <taxon>Bacillota</taxon>
        <taxon>Clostridia</taxon>
        <taxon>Lachnospirales</taxon>
        <taxon>Lachnospiraceae</taxon>
        <taxon>Enterocloster</taxon>
    </lineage>
</organism>
<comment type="similarity">
    <text evidence="2">Belongs to the multi antimicrobial extrusion (MATE) (TC 2.A.66.1) family.</text>
</comment>
<protein>
    <recommendedName>
        <fullName evidence="3">Probable multidrug resistance protein NorM</fullName>
    </recommendedName>
    <alternativeName>
        <fullName evidence="5">Multidrug-efflux transporter</fullName>
    </alternativeName>
</protein>
<evidence type="ECO:0000313" key="8">
    <source>
        <dbReference type="Proteomes" id="UP000005396"/>
    </source>
</evidence>
<keyword evidence="6" id="KW-1133">Transmembrane helix</keyword>
<reference evidence="7 8" key="2">
    <citation type="submission" date="2007-09" db="EMBL/GenBank/DDBJ databases">
        <title>Draft genome sequence of Clostridium bolteae (ATCC BAA-613).</title>
        <authorList>
            <person name="Sudarsanam P."/>
            <person name="Ley R."/>
            <person name="Guruge J."/>
            <person name="Turnbaugh P.J."/>
            <person name="Mahowald M."/>
            <person name="Liep D."/>
            <person name="Gordon J."/>
        </authorList>
    </citation>
    <scope>NUCLEOTIDE SEQUENCE [LARGE SCALE GENOMIC DNA]</scope>
    <source>
        <strain evidence="8">ATCC BAA-613 / DSM 15670 / CCUG 46953 / JCM 12243 / WAL 16351</strain>
    </source>
</reference>
<sequence length="587" mass="64118">MNERKGSGKREMKNRDRFTGRIFRRMWGPAIISSAGWALSDIADAVVVGQRMGAVGLAAIALILPVYMINCMFAHGLGLGGSVRYSRLLGEGKPGEAVDSFNQVVTGALAFSILTGILGNVFMTPFLAILGTVPDDGPLFEATRSYLVVLVSATPLFYMSNILNYYLRNDDNEKIAGLGSVAGNLTDIGFNILFVLILGYGTAGAALSTMIGQAVAILCYLPGILGGRHILKFRPVRPAPGAAARAFKDGCSSSVQYLYQLIFLLLCNNILIRAGNEASVAVFDMLQNASYLILYLYEGTTRAMQPMVSTYCGEHRGEGMRNVRRYAFRYGCSAGCLAALLIFLFPQFICTLFGLREAAAAAMGAGALRLYCAGTVFAGISILLAGYFQSCNQERESLIISSLRGAIVLIPGVLFFSFLRMDLFWWMFPAVEVLSLGLWIIRFIAGRGRTEEFDGSRVYTCTVNQGNQDMTLVTGEAGAFCEKWEASPRQTYYVTMTIEELCVVILRDGGGDDVCIEITLVAGQQGEFVLHIRDTARYFDPFALETGRVSQEGGFDMDAMGVRVIKSKAKEFFYRRYGGFNSLVVKI</sequence>
<feature type="transmembrane region" description="Helical" evidence="6">
    <location>
        <begin position="104"/>
        <end position="133"/>
    </location>
</feature>
<evidence type="ECO:0000256" key="2">
    <source>
        <dbReference type="ARBA" id="ARBA00010199"/>
    </source>
</evidence>
<keyword evidence="4" id="KW-0813">Transport</keyword>
<dbReference type="InterPro" id="IPR002528">
    <property type="entry name" value="MATE_fam"/>
</dbReference>
<feature type="transmembrane region" description="Helical" evidence="6">
    <location>
        <begin position="367"/>
        <end position="386"/>
    </location>
</feature>
<dbReference type="AlphaFoldDB" id="A8RJJ5"/>
<evidence type="ECO:0000256" key="3">
    <source>
        <dbReference type="ARBA" id="ARBA00020268"/>
    </source>
</evidence>
<evidence type="ECO:0000256" key="6">
    <source>
        <dbReference type="SAM" id="Phobius"/>
    </source>
</evidence>
<proteinExistence type="inferred from homology"/>
<dbReference type="HOGENOM" id="CLU_012893_0_2_9"/>
<dbReference type="PANTHER" id="PTHR43298:SF2">
    <property type="entry name" value="FMN_FAD EXPORTER YEEO-RELATED"/>
    <property type="match status" value="1"/>
</dbReference>
<dbReference type="GO" id="GO:0005886">
    <property type="term" value="C:plasma membrane"/>
    <property type="evidence" value="ECO:0007669"/>
    <property type="project" value="TreeGrafter"/>
</dbReference>
<evidence type="ECO:0000256" key="4">
    <source>
        <dbReference type="ARBA" id="ARBA00022448"/>
    </source>
</evidence>
<name>A8RJJ5_ENTBW</name>
<evidence type="ECO:0000256" key="5">
    <source>
        <dbReference type="ARBA" id="ARBA00031636"/>
    </source>
</evidence>
<evidence type="ECO:0000256" key="1">
    <source>
        <dbReference type="ARBA" id="ARBA00003408"/>
    </source>
</evidence>
<dbReference type="Proteomes" id="UP000005396">
    <property type="component" value="Unassembled WGS sequence"/>
</dbReference>
<feature type="transmembrane region" description="Helical" evidence="6">
    <location>
        <begin position="424"/>
        <end position="445"/>
    </location>
</feature>
<dbReference type="GO" id="GO:0042910">
    <property type="term" value="F:xenobiotic transmembrane transporter activity"/>
    <property type="evidence" value="ECO:0007669"/>
    <property type="project" value="InterPro"/>
</dbReference>
<accession>A8RJJ5</accession>
<dbReference type="eggNOG" id="COG0534">
    <property type="taxonomic scope" value="Bacteria"/>
</dbReference>
<gene>
    <name evidence="7" type="ORF">CLOBOL_00931</name>
</gene>
<feature type="transmembrane region" description="Helical" evidence="6">
    <location>
        <begin position="205"/>
        <end position="225"/>
    </location>
</feature>